<dbReference type="Pfam" id="PF13409">
    <property type="entry name" value="GST_N_2"/>
    <property type="match status" value="1"/>
</dbReference>
<protein>
    <recommendedName>
        <fullName evidence="2">glutathione transferase</fullName>
        <ecNumber evidence="2">2.5.1.18</ecNumber>
    </recommendedName>
</protein>
<evidence type="ECO:0000313" key="7">
    <source>
        <dbReference type="Proteomes" id="UP000317257"/>
    </source>
</evidence>
<feature type="domain" description="GST C-terminal" evidence="5">
    <location>
        <begin position="107"/>
        <end position="237"/>
    </location>
</feature>
<keyword evidence="3" id="KW-0808">Transferase</keyword>
<dbReference type="InterPro" id="IPR036249">
    <property type="entry name" value="Thioredoxin-like_sf"/>
</dbReference>
<dbReference type="PANTHER" id="PTHR44051">
    <property type="entry name" value="GLUTATHIONE S-TRANSFERASE-RELATED"/>
    <property type="match status" value="1"/>
</dbReference>
<dbReference type="AlphaFoldDB" id="A0A5C6GDD0"/>
<evidence type="ECO:0000256" key="4">
    <source>
        <dbReference type="ARBA" id="ARBA00047960"/>
    </source>
</evidence>
<dbReference type="Gene3D" id="1.20.1050.130">
    <property type="match status" value="1"/>
</dbReference>
<comment type="caution">
    <text evidence="6">The sequence shown here is derived from an EMBL/GenBank/DDBJ whole genome shotgun (WGS) entry which is preliminary data.</text>
</comment>
<evidence type="ECO:0000256" key="1">
    <source>
        <dbReference type="ARBA" id="ARBA00007409"/>
    </source>
</evidence>
<dbReference type="EC" id="2.5.1.18" evidence="2"/>
<dbReference type="InterPro" id="IPR004045">
    <property type="entry name" value="Glutathione_S-Trfase_N"/>
</dbReference>
<dbReference type="InterPro" id="IPR040079">
    <property type="entry name" value="Glutathione_S-Trfase"/>
</dbReference>
<comment type="similarity">
    <text evidence="1">Belongs to the GST superfamily.</text>
</comment>
<dbReference type="PANTHER" id="PTHR44051:SF20">
    <property type="entry name" value="GLUTATHIONE TRANSFERASE 1 (EUROFUNG)"/>
    <property type="match status" value="1"/>
</dbReference>
<dbReference type="SUPFAM" id="SSF52833">
    <property type="entry name" value="Thioredoxin-like"/>
    <property type="match status" value="1"/>
</dbReference>
<proteinExistence type="inferred from homology"/>
<comment type="catalytic activity">
    <reaction evidence="4">
        <text>RX + glutathione = an S-substituted glutathione + a halide anion + H(+)</text>
        <dbReference type="Rhea" id="RHEA:16437"/>
        <dbReference type="ChEBI" id="CHEBI:15378"/>
        <dbReference type="ChEBI" id="CHEBI:16042"/>
        <dbReference type="ChEBI" id="CHEBI:17792"/>
        <dbReference type="ChEBI" id="CHEBI:57925"/>
        <dbReference type="ChEBI" id="CHEBI:90779"/>
        <dbReference type="EC" id="2.5.1.18"/>
    </reaction>
</comment>
<dbReference type="SFLD" id="SFLDG00358">
    <property type="entry name" value="Main_(cytGST)"/>
    <property type="match status" value="1"/>
</dbReference>
<gene>
    <name evidence="6" type="ORF">ED733_002314</name>
</gene>
<evidence type="ECO:0000256" key="2">
    <source>
        <dbReference type="ARBA" id="ARBA00012452"/>
    </source>
</evidence>
<organism evidence="6 7">
    <name type="scientific">Metarhizium rileyi (strain RCEF 4871)</name>
    <name type="common">Nomuraea rileyi</name>
    <dbReference type="NCBI Taxonomy" id="1649241"/>
    <lineage>
        <taxon>Eukaryota</taxon>
        <taxon>Fungi</taxon>
        <taxon>Dikarya</taxon>
        <taxon>Ascomycota</taxon>
        <taxon>Pezizomycotina</taxon>
        <taxon>Sordariomycetes</taxon>
        <taxon>Hypocreomycetidae</taxon>
        <taxon>Hypocreales</taxon>
        <taxon>Clavicipitaceae</taxon>
        <taxon>Metarhizium</taxon>
    </lineage>
</organism>
<accession>A0A5C6GDD0</accession>
<dbReference type="Pfam" id="PF00043">
    <property type="entry name" value="GST_C"/>
    <property type="match status" value="1"/>
</dbReference>
<reference evidence="7" key="1">
    <citation type="submission" date="2018-12" db="EMBL/GenBank/DDBJ databases">
        <title>The complete genome of Metarhizium rileyi, a key fungal pathogen of Lepidoptera.</title>
        <authorList>
            <person name="Binneck E."/>
            <person name="Lastra C.C.L."/>
            <person name="Sosa-Gomez D.R."/>
        </authorList>
    </citation>
    <scope>NUCLEOTIDE SEQUENCE [LARGE SCALE GENOMIC DNA]</scope>
    <source>
        <strain evidence="7">Cep018-CH2</strain>
    </source>
</reference>
<dbReference type="EMBL" id="SBHS01000013">
    <property type="protein sequence ID" value="TWU74036.1"/>
    <property type="molecule type" value="Genomic_DNA"/>
</dbReference>
<evidence type="ECO:0000313" key="6">
    <source>
        <dbReference type="EMBL" id="TWU74036.1"/>
    </source>
</evidence>
<dbReference type="GO" id="GO:0004364">
    <property type="term" value="F:glutathione transferase activity"/>
    <property type="evidence" value="ECO:0007669"/>
    <property type="project" value="UniProtKB-EC"/>
</dbReference>
<sequence length="239" mass="27256">MPINKLSAKSLDCDIPDKPLIFVVEGRYQNWIKPIILLEHLGINYDAVCLDGPATRTDWYTRIHPQRYVPAMLDEEDGKRVVCWDSSQMLQYLSKKYDVEKKCCGSTAAEELAIGNWVTFETASLGPTAKNWVWYELRKPVDRNPRAKEKMYNDLRVQYGIIDSHLSKPGQTWIGVPDRPTIADMAIFPFTDDPTMARIGIDKNDFPALKAWSDRFAKLAAVVKAYAELDSRKELVIGD</sequence>
<dbReference type="InterPro" id="IPR010987">
    <property type="entry name" value="Glutathione-S-Trfase_C-like"/>
</dbReference>
<dbReference type="Proteomes" id="UP000317257">
    <property type="component" value="Unassembled WGS sequence"/>
</dbReference>
<name>A0A5C6GDD0_METRR</name>
<dbReference type="PROSITE" id="PS50405">
    <property type="entry name" value="GST_CTER"/>
    <property type="match status" value="1"/>
</dbReference>
<dbReference type="SUPFAM" id="SSF47616">
    <property type="entry name" value="GST C-terminal domain-like"/>
    <property type="match status" value="1"/>
</dbReference>
<dbReference type="InterPro" id="IPR004046">
    <property type="entry name" value="GST_C"/>
</dbReference>
<dbReference type="SFLD" id="SFLDS00019">
    <property type="entry name" value="Glutathione_Transferase_(cytos"/>
    <property type="match status" value="1"/>
</dbReference>
<dbReference type="InterPro" id="IPR036282">
    <property type="entry name" value="Glutathione-S-Trfase_C_sf"/>
</dbReference>
<evidence type="ECO:0000259" key="5">
    <source>
        <dbReference type="PROSITE" id="PS50405"/>
    </source>
</evidence>
<evidence type="ECO:0000256" key="3">
    <source>
        <dbReference type="ARBA" id="ARBA00022679"/>
    </source>
</evidence>